<accession>A0A2H3DF99</accession>
<dbReference type="GO" id="GO:0003676">
    <property type="term" value="F:nucleic acid binding"/>
    <property type="evidence" value="ECO:0007669"/>
    <property type="project" value="InterPro"/>
</dbReference>
<dbReference type="EMBL" id="KZ293686">
    <property type="protein sequence ID" value="PBK86146.1"/>
    <property type="molecule type" value="Genomic_DNA"/>
</dbReference>
<organism evidence="2 3">
    <name type="scientific">Armillaria gallica</name>
    <name type="common">Bulbous honey fungus</name>
    <name type="synonym">Armillaria bulbosa</name>
    <dbReference type="NCBI Taxonomy" id="47427"/>
    <lineage>
        <taxon>Eukaryota</taxon>
        <taxon>Fungi</taxon>
        <taxon>Dikarya</taxon>
        <taxon>Basidiomycota</taxon>
        <taxon>Agaricomycotina</taxon>
        <taxon>Agaricomycetes</taxon>
        <taxon>Agaricomycetidae</taxon>
        <taxon>Agaricales</taxon>
        <taxon>Marasmiineae</taxon>
        <taxon>Physalacriaceae</taxon>
        <taxon>Armillaria</taxon>
    </lineage>
</organism>
<name>A0A2H3DF99_ARMGA</name>
<dbReference type="AlphaFoldDB" id="A0A2H3DF99"/>
<dbReference type="STRING" id="47427.A0A2H3DF99"/>
<dbReference type="InterPro" id="IPR036397">
    <property type="entry name" value="RNaseH_sf"/>
</dbReference>
<protein>
    <recommendedName>
        <fullName evidence="1">Tc1-like transposase DDE domain-containing protein</fullName>
    </recommendedName>
</protein>
<dbReference type="InParanoid" id="A0A2H3DF99"/>
<dbReference type="Gene3D" id="3.30.420.10">
    <property type="entry name" value="Ribonuclease H-like superfamily/Ribonuclease H"/>
    <property type="match status" value="1"/>
</dbReference>
<dbReference type="Proteomes" id="UP000217790">
    <property type="component" value="Unassembled WGS sequence"/>
</dbReference>
<dbReference type="InterPro" id="IPR038717">
    <property type="entry name" value="Tc1-like_DDE_dom"/>
</dbReference>
<keyword evidence="3" id="KW-1185">Reference proteome</keyword>
<proteinExistence type="predicted"/>
<dbReference type="OrthoDB" id="2142724at2759"/>
<gene>
    <name evidence="2" type="ORF">ARMGADRAFT_940960</name>
</gene>
<feature type="domain" description="Tc1-like transposase DDE" evidence="1">
    <location>
        <begin position="4"/>
        <end position="70"/>
    </location>
</feature>
<sequence>RYSLLPGLSLDGMVYAHIVKSSFTSTLFHQFVEGLLEKMQPFPQPKSVIVVDNACIHKDPHVQDLIESQCSPLFI</sequence>
<dbReference type="OMA" id="ERCDARY"/>
<reference evidence="3" key="1">
    <citation type="journal article" date="2017" name="Nat. Ecol. Evol.">
        <title>Genome expansion and lineage-specific genetic innovations in the forest pathogenic fungi Armillaria.</title>
        <authorList>
            <person name="Sipos G."/>
            <person name="Prasanna A.N."/>
            <person name="Walter M.C."/>
            <person name="O'Connor E."/>
            <person name="Balint B."/>
            <person name="Krizsan K."/>
            <person name="Kiss B."/>
            <person name="Hess J."/>
            <person name="Varga T."/>
            <person name="Slot J."/>
            <person name="Riley R."/>
            <person name="Boka B."/>
            <person name="Rigling D."/>
            <person name="Barry K."/>
            <person name="Lee J."/>
            <person name="Mihaltcheva S."/>
            <person name="LaButti K."/>
            <person name="Lipzen A."/>
            <person name="Waldron R."/>
            <person name="Moloney N.M."/>
            <person name="Sperisen C."/>
            <person name="Kredics L."/>
            <person name="Vagvoelgyi C."/>
            <person name="Patrignani A."/>
            <person name="Fitzpatrick D."/>
            <person name="Nagy I."/>
            <person name="Doyle S."/>
            <person name="Anderson J.B."/>
            <person name="Grigoriev I.V."/>
            <person name="Gueldener U."/>
            <person name="Muensterkoetter M."/>
            <person name="Nagy L.G."/>
        </authorList>
    </citation>
    <scope>NUCLEOTIDE SEQUENCE [LARGE SCALE GENOMIC DNA]</scope>
    <source>
        <strain evidence="3">Ar21-2</strain>
    </source>
</reference>
<evidence type="ECO:0000313" key="2">
    <source>
        <dbReference type="EMBL" id="PBK86146.1"/>
    </source>
</evidence>
<feature type="non-terminal residue" evidence="2">
    <location>
        <position position="1"/>
    </location>
</feature>
<evidence type="ECO:0000259" key="1">
    <source>
        <dbReference type="Pfam" id="PF13358"/>
    </source>
</evidence>
<evidence type="ECO:0000313" key="3">
    <source>
        <dbReference type="Proteomes" id="UP000217790"/>
    </source>
</evidence>
<dbReference type="Pfam" id="PF13358">
    <property type="entry name" value="DDE_3"/>
    <property type="match status" value="1"/>
</dbReference>